<evidence type="ECO:0000313" key="3">
    <source>
        <dbReference type="Proteomes" id="UP000319817"/>
    </source>
</evidence>
<name>A0A517NVW8_9BACT</name>
<gene>
    <name evidence="2" type="ORF">K239x_32420</name>
</gene>
<sequence>MSRFIKRKVGIAFWLLAILGAAFALKSSSLSRDTHANDSPAPRSKTSSLISFWRGPAERVTVADRSRGAEINDPIFYQDDAGVWRQVGYVSGRISDKSDERASGDGSTPKAPNLGDRGLGSGSGAQVQLTWYSHSVPIDECDLYQYRSSGSLEEVVTTMLPPEKRARIQERIASAMSQHGDDLSAAFVPLVQQSIKRSMPVIEEEFRVAVENHRAEIDALAERLNDEIVSDRLIPLAKREIMPIVRKHGQPPAEEIGREIWNRASLWRFGWRAVYDKTPLPQKGLVQEEWKRFVQNEAVPVIEAKMDDIVTAIQRILADVATNRAVRREMGKVADDLASDPAARALVRQILKETLVENERLRAVWSEVWSSEEASDAIDLAGDRLEPVVRLIGDDLFGNEETGIDPDFARVLRSQILRKDRRWIVAWHTGQPSRGEIKSASKRMPYPIVYMATQEQSAE</sequence>
<organism evidence="2 3">
    <name type="scientific">Stieleria marina</name>
    <dbReference type="NCBI Taxonomy" id="1930275"/>
    <lineage>
        <taxon>Bacteria</taxon>
        <taxon>Pseudomonadati</taxon>
        <taxon>Planctomycetota</taxon>
        <taxon>Planctomycetia</taxon>
        <taxon>Pirellulales</taxon>
        <taxon>Pirellulaceae</taxon>
        <taxon>Stieleria</taxon>
    </lineage>
</organism>
<feature type="region of interest" description="Disordered" evidence="1">
    <location>
        <begin position="95"/>
        <end position="120"/>
    </location>
</feature>
<keyword evidence="3" id="KW-1185">Reference proteome</keyword>
<accession>A0A517NVW8</accession>
<dbReference type="Proteomes" id="UP000319817">
    <property type="component" value="Chromosome"/>
</dbReference>
<evidence type="ECO:0000256" key="1">
    <source>
        <dbReference type="SAM" id="MobiDB-lite"/>
    </source>
</evidence>
<dbReference type="EMBL" id="CP036526">
    <property type="protein sequence ID" value="QDT11248.1"/>
    <property type="molecule type" value="Genomic_DNA"/>
</dbReference>
<reference evidence="2 3" key="1">
    <citation type="submission" date="2019-02" db="EMBL/GenBank/DDBJ databases">
        <title>Deep-cultivation of Planctomycetes and their phenomic and genomic characterization uncovers novel biology.</title>
        <authorList>
            <person name="Wiegand S."/>
            <person name="Jogler M."/>
            <person name="Boedeker C."/>
            <person name="Pinto D."/>
            <person name="Vollmers J."/>
            <person name="Rivas-Marin E."/>
            <person name="Kohn T."/>
            <person name="Peeters S.H."/>
            <person name="Heuer A."/>
            <person name="Rast P."/>
            <person name="Oberbeckmann S."/>
            <person name="Bunk B."/>
            <person name="Jeske O."/>
            <person name="Meyerdierks A."/>
            <person name="Storesund J.E."/>
            <person name="Kallscheuer N."/>
            <person name="Luecker S."/>
            <person name="Lage O.M."/>
            <person name="Pohl T."/>
            <person name="Merkel B.J."/>
            <person name="Hornburger P."/>
            <person name="Mueller R.-W."/>
            <person name="Bruemmer F."/>
            <person name="Labrenz M."/>
            <person name="Spormann A.M."/>
            <person name="Op den Camp H."/>
            <person name="Overmann J."/>
            <person name="Amann R."/>
            <person name="Jetten M.S.M."/>
            <person name="Mascher T."/>
            <person name="Medema M.H."/>
            <person name="Devos D.P."/>
            <person name="Kaster A.-K."/>
            <person name="Ovreas L."/>
            <person name="Rohde M."/>
            <person name="Galperin M.Y."/>
            <person name="Jogler C."/>
        </authorList>
    </citation>
    <scope>NUCLEOTIDE SEQUENCE [LARGE SCALE GENOMIC DNA]</scope>
    <source>
        <strain evidence="2 3">K23_9</strain>
    </source>
</reference>
<protein>
    <submittedName>
        <fullName evidence="2">Uncharacterized protein</fullName>
    </submittedName>
</protein>
<proteinExistence type="predicted"/>
<dbReference type="AlphaFoldDB" id="A0A517NVW8"/>
<evidence type="ECO:0000313" key="2">
    <source>
        <dbReference type="EMBL" id="QDT11248.1"/>
    </source>
</evidence>